<protein>
    <submittedName>
        <fullName evidence="1">Uncharacterized protein</fullName>
    </submittedName>
</protein>
<reference evidence="1 2" key="1">
    <citation type="submission" date="2024-04" db="EMBL/GenBank/DDBJ databases">
        <title>genome sequences of Mucor flavus KT1a and Helicostylum pulchrum KT1b strains isolated from the surface of a dry-aged beef.</title>
        <authorList>
            <person name="Toyotome T."/>
            <person name="Hosono M."/>
            <person name="Torimaru M."/>
            <person name="Fukuda K."/>
            <person name="Mikami N."/>
        </authorList>
    </citation>
    <scope>NUCLEOTIDE SEQUENCE [LARGE SCALE GENOMIC DNA]</scope>
    <source>
        <strain evidence="1 2">KT1a</strain>
    </source>
</reference>
<proteinExistence type="predicted"/>
<gene>
    <name evidence="1" type="ORF">MFLAVUS_010327</name>
</gene>
<dbReference type="EMBL" id="BAABUK010000035">
    <property type="protein sequence ID" value="GAA5816794.1"/>
    <property type="molecule type" value="Genomic_DNA"/>
</dbReference>
<dbReference type="Proteomes" id="UP001473302">
    <property type="component" value="Unassembled WGS sequence"/>
</dbReference>
<comment type="caution">
    <text evidence="1">The sequence shown here is derived from an EMBL/GenBank/DDBJ whole genome shotgun (WGS) entry which is preliminary data.</text>
</comment>
<organism evidence="1 2">
    <name type="scientific">Mucor flavus</name>
    <dbReference type="NCBI Taxonomy" id="439312"/>
    <lineage>
        <taxon>Eukaryota</taxon>
        <taxon>Fungi</taxon>
        <taxon>Fungi incertae sedis</taxon>
        <taxon>Mucoromycota</taxon>
        <taxon>Mucoromycotina</taxon>
        <taxon>Mucoromycetes</taxon>
        <taxon>Mucorales</taxon>
        <taxon>Mucorineae</taxon>
        <taxon>Mucoraceae</taxon>
        <taxon>Mucor</taxon>
    </lineage>
</organism>
<evidence type="ECO:0000313" key="2">
    <source>
        <dbReference type="Proteomes" id="UP001473302"/>
    </source>
</evidence>
<accession>A0ABP9ZCK3</accession>
<name>A0ABP9ZCK3_9FUNG</name>
<evidence type="ECO:0000313" key="1">
    <source>
        <dbReference type="EMBL" id="GAA5816794.1"/>
    </source>
</evidence>
<keyword evidence="2" id="KW-1185">Reference proteome</keyword>
<sequence>MCHSSYSYQLHLKNNVPARSPYNVRPVANMYWRIVFEVNGTKETSILSYNAGNANADFMKQVQTRLNPYGVTVETVTLMINAPQYYNLPSEVVVANQRDFVRALSLIPNGDNLYSPLRGIEAHINRDKVAEKKEGSDSGYNSDFSDN</sequence>